<evidence type="ECO:0000313" key="2">
    <source>
        <dbReference type="EMBL" id="MBB5189441.1"/>
    </source>
</evidence>
<dbReference type="AlphaFoldDB" id="A0A840RAW0"/>
<evidence type="ECO:0000256" key="1">
    <source>
        <dbReference type="SAM" id="MobiDB-lite"/>
    </source>
</evidence>
<accession>A0A840RAW0</accession>
<dbReference type="EMBL" id="JACHHN010000001">
    <property type="protein sequence ID" value="MBB5189441.1"/>
    <property type="molecule type" value="Genomic_DNA"/>
</dbReference>
<gene>
    <name evidence="2" type="ORF">HNQ50_000151</name>
</gene>
<organism evidence="2 3">
    <name type="scientific">Silvimonas terrae</name>
    <dbReference type="NCBI Taxonomy" id="300266"/>
    <lineage>
        <taxon>Bacteria</taxon>
        <taxon>Pseudomonadati</taxon>
        <taxon>Pseudomonadota</taxon>
        <taxon>Betaproteobacteria</taxon>
        <taxon>Neisseriales</taxon>
        <taxon>Chitinibacteraceae</taxon>
        <taxon>Silvimonas</taxon>
    </lineage>
</organism>
<dbReference type="Proteomes" id="UP000543030">
    <property type="component" value="Unassembled WGS sequence"/>
</dbReference>
<evidence type="ECO:0000313" key="3">
    <source>
        <dbReference type="Proteomes" id="UP000543030"/>
    </source>
</evidence>
<sequence>MSPASTISSFRRRPESGCTPGKDGDVCPIHYFVIPAKAGIQLHALQGWGRLTYPLPRHSGESRNPVRPPQVAFAEKNFLVARMEPEAGIRGD</sequence>
<name>A0A840RAW0_9NEIS</name>
<proteinExistence type="predicted"/>
<feature type="region of interest" description="Disordered" evidence="1">
    <location>
        <begin position="1"/>
        <end position="24"/>
    </location>
</feature>
<keyword evidence="3" id="KW-1185">Reference proteome</keyword>
<protein>
    <submittedName>
        <fullName evidence="2">Uncharacterized protein</fullName>
    </submittedName>
</protein>
<comment type="caution">
    <text evidence="2">The sequence shown here is derived from an EMBL/GenBank/DDBJ whole genome shotgun (WGS) entry which is preliminary data.</text>
</comment>
<reference evidence="2 3" key="1">
    <citation type="submission" date="2020-08" db="EMBL/GenBank/DDBJ databases">
        <title>Genomic Encyclopedia of Type Strains, Phase IV (KMG-IV): sequencing the most valuable type-strain genomes for metagenomic binning, comparative biology and taxonomic classification.</title>
        <authorList>
            <person name="Goeker M."/>
        </authorList>
    </citation>
    <scope>NUCLEOTIDE SEQUENCE [LARGE SCALE GENOMIC DNA]</scope>
    <source>
        <strain evidence="2 3">DSM 18233</strain>
    </source>
</reference>